<protein>
    <recommendedName>
        <fullName evidence="13">Zinc finger protein SNAI3</fullName>
    </recommendedName>
    <alternativeName>
        <fullName evidence="14">Protein snail homolog 3</fullName>
    </alternativeName>
    <alternativeName>
        <fullName evidence="15">Zinc finger protein 293</fullName>
    </alternativeName>
</protein>
<evidence type="ECO:0000256" key="6">
    <source>
        <dbReference type="ARBA" id="ARBA00022833"/>
    </source>
</evidence>
<dbReference type="PANTHER" id="PTHR23235">
    <property type="entry name" value="KRUEPPEL-LIKE TRANSCRIPTION FACTOR"/>
    <property type="match status" value="1"/>
</dbReference>
<keyword evidence="3" id="KW-0479">Metal-binding</keyword>
<dbReference type="Ensembl" id="ENSNGAT00000030639.1">
    <property type="protein sequence ID" value="ENSNGAP00000024926.1"/>
    <property type="gene ID" value="ENSNGAG00000023039.1"/>
</dbReference>
<dbReference type="GO" id="GO:0005507">
    <property type="term" value="F:copper ion binding"/>
    <property type="evidence" value="ECO:0007669"/>
    <property type="project" value="InterPro"/>
</dbReference>
<dbReference type="Proteomes" id="UP000694381">
    <property type="component" value="Unassembled WGS sequence"/>
</dbReference>
<dbReference type="Gene3D" id="3.30.160.60">
    <property type="entry name" value="Classic Zinc Finger"/>
    <property type="match status" value="4"/>
</dbReference>
<dbReference type="PROSITE" id="PS00080">
    <property type="entry name" value="MULTICOPPER_OXIDASE2"/>
    <property type="match status" value="1"/>
</dbReference>
<dbReference type="GO" id="GO:0005667">
    <property type="term" value="C:transcription regulator complex"/>
    <property type="evidence" value="ECO:0007669"/>
    <property type="project" value="Ensembl"/>
</dbReference>
<keyword evidence="2" id="KW-0678">Repressor</keyword>
<dbReference type="GO" id="GO:0005634">
    <property type="term" value="C:nucleus"/>
    <property type="evidence" value="ECO:0007669"/>
    <property type="project" value="UniProtKB-SubCell"/>
</dbReference>
<dbReference type="FunFam" id="3.30.160.60:FF:000207">
    <property type="entry name" value="zinc finger protein SNAI2"/>
    <property type="match status" value="1"/>
</dbReference>
<keyword evidence="5 16" id="KW-0863">Zinc-finger</keyword>
<keyword evidence="8" id="KW-0238">DNA-binding</keyword>
<evidence type="ECO:0000256" key="1">
    <source>
        <dbReference type="ARBA" id="ARBA00004123"/>
    </source>
</evidence>
<evidence type="ECO:0000256" key="5">
    <source>
        <dbReference type="ARBA" id="ARBA00022771"/>
    </source>
</evidence>
<dbReference type="InterPro" id="IPR013087">
    <property type="entry name" value="Znf_C2H2_type"/>
</dbReference>
<evidence type="ECO:0000256" key="12">
    <source>
        <dbReference type="ARBA" id="ARBA00059470"/>
    </source>
</evidence>
<evidence type="ECO:0000256" key="16">
    <source>
        <dbReference type="PROSITE-ProRule" id="PRU00042"/>
    </source>
</evidence>
<dbReference type="SUPFAM" id="SSF57667">
    <property type="entry name" value="beta-beta-alpha zinc fingers"/>
    <property type="match status" value="3"/>
</dbReference>
<dbReference type="PANTHER" id="PTHR23235:SF176">
    <property type="entry name" value="C2H2-TYPE DOMAIN-CONTAINING PROTEIN"/>
    <property type="match status" value="1"/>
</dbReference>
<proteinExistence type="inferred from homology"/>
<feature type="domain" description="C2H2-type" evidence="18">
    <location>
        <begin position="232"/>
        <end position="259"/>
    </location>
</feature>
<evidence type="ECO:0000256" key="8">
    <source>
        <dbReference type="ARBA" id="ARBA00023125"/>
    </source>
</evidence>
<keyword evidence="7" id="KW-0805">Transcription regulation</keyword>
<evidence type="ECO:0000256" key="2">
    <source>
        <dbReference type="ARBA" id="ARBA00022491"/>
    </source>
</evidence>
<dbReference type="GO" id="GO:0000978">
    <property type="term" value="F:RNA polymerase II cis-regulatory region sequence-specific DNA binding"/>
    <property type="evidence" value="ECO:0007669"/>
    <property type="project" value="Ensembl"/>
</dbReference>
<evidence type="ECO:0000256" key="14">
    <source>
        <dbReference type="ARBA" id="ARBA00076731"/>
    </source>
</evidence>
<keyword evidence="4" id="KW-0677">Repeat</keyword>
<evidence type="ECO:0000256" key="13">
    <source>
        <dbReference type="ARBA" id="ARBA00071061"/>
    </source>
</evidence>
<dbReference type="FunFam" id="3.30.160.60:FF:000942">
    <property type="entry name" value="Snail zinc finger protein"/>
    <property type="match status" value="1"/>
</dbReference>
<dbReference type="CTD" id="333929"/>
<dbReference type="PROSITE" id="PS50157">
    <property type="entry name" value="ZINC_FINGER_C2H2_2"/>
    <property type="match status" value="4"/>
</dbReference>
<evidence type="ECO:0000256" key="9">
    <source>
        <dbReference type="ARBA" id="ARBA00023163"/>
    </source>
</evidence>
<dbReference type="PROSITE" id="PS00028">
    <property type="entry name" value="ZINC_FINGER_C2H2_1"/>
    <property type="match status" value="4"/>
</dbReference>
<evidence type="ECO:0000313" key="20">
    <source>
        <dbReference type="Proteomes" id="UP000694381"/>
    </source>
</evidence>
<keyword evidence="20" id="KW-1185">Reference proteome</keyword>
<evidence type="ECO:0000256" key="3">
    <source>
        <dbReference type="ARBA" id="ARBA00022723"/>
    </source>
</evidence>
<dbReference type="SMART" id="SM00355">
    <property type="entry name" value="ZnF_C2H2"/>
    <property type="match status" value="5"/>
</dbReference>
<evidence type="ECO:0000259" key="18">
    <source>
        <dbReference type="PROSITE" id="PS50157"/>
    </source>
</evidence>
<reference evidence="19" key="2">
    <citation type="submission" date="2025-09" db="UniProtKB">
        <authorList>
            <consortium name="Ensembl"/>
        </authorList>
    </citation>
    <scope>IDENTIFICATION</scope>
</reference>
<evidence type="ECO:0000256" key="17">
    <source>
        <dbReference type="SAM" id="MobiDB-lite"/>
    </source>
</evidence>
<dbReference type="OMA" id="PWDRSSA"/>
<dbReference type="Pfam" id="PF00096">
    <property type="entry name" value="zf-C2H2"/>
    <property type="match status" value="4"/>
</dbReference>
<evidence type="ECO:0000256" key="4">
    <source>
        <dbReference type="ARBA" id="ARBA00022737"/>
    </source>
</evidence>
<dbReference type="InterPro" id="IPR036236">
    <property type="entry name" value="Znf_C2H2_sf"/>
</dbReference>
<feature type="region of interest" description="Disordered" evidence="17">
    <location>
        <begin position="73"/>
        <end position="98"/>
    </location>
</feature>
<dbReference type="FunFam" id="3.30.160.60:FF:000085">
    <property type="entry name" value="Snail zinc finger protein"/>
    <property type="match status" value="1"/>
</dbReference>
<evidence type="ECO:0000256" key="10">
    <source>
        <dbReference type="ARBA" id="ARBA00023242"/>
    </source>
</evidence>
<evidence type="ECO:0000256" key="7">
    <source>
        <dbReference type="ARBA" id="ARBA00023015"/>
    </source>
</evidence>
<comment type="function">
    <text evidence="12">Seems to inhibit myoblast differentiation. Transcriptional repressor of E-box-dependent transactivation of downstream myogenic bHLHs genes. Binds preferentially to the canonical E-box sequences 5'-CAGGTG-3' and 5'-CACCTG-3'.</text>
</comment>
<keyword evidence="10" id="KW-0539">Nucleus</keyword>
<dbReference type="OrthoDB" id="5428132at2759"/>
<dbReference type="AlphaFoldDB" id="A0A8C6RWF9"/>
<dbReference type="InterPro" id="IPR002355">
    <property type="entry name" value="Cu_oxidase_Cu_BS"/>
</dbReference>
<sequence>MPRSFLVKTHPSHRVPNYRQLETQREASGACSACGELVGSPCPPSTPGDPVQPWNSTSAITCTSLPLLSHQEEALGAPGPDPQEINGVGPRAGRAPSAPLRDSLNHLNLPSLLVLPTRWPPILGQDGDGAPEERLRAEGTSQAPGGFKCIHCHKPYHTLAGLARHQQLRCHLPAGRAFTCRYCDKEYASLGALKMHIRTHTLPCICKVCGKAFSRPWLLQGHIRTHTGEKPYTCTHCSRAFADRSNLRAHLQTHAGTKKYQCKLCSKAFSRMSLLARHEEATCCPGP</sequence>
<reference evidence="19" key="1">
    <citation type="submission" date="2025-08" db="UniProtKB">
        <authorList>
            <consortium name="Ensembl"/>
        </authorList>
    </citation>
    <scope>IDENTIFICATION</scope>
</reference>
<evidence type="ECO:0000256" key="15">
    <source>
        <dbReference type="ARBA" id="ARBA00079200"/>
    </source>
</evidence>
<keyword evidence="9" id="KW-0804">Transcription</keyword>
<feature type="domain" description="C2H2-type" evidence="18">
    <location>
        <begin position="204"/>
        <end position="231"/>
    </location>
</feature>
<accession>A0A8C6RWF9</accession>
<comment type="similarity">
    <text evidence="11">Belongs to the snail C2H2-type zinc-finger protein family.</text>
</comment>
<dbReference type="GeneTree" id="ENSGT00940000154511"/>
<dbReference type="GO" id="GO:0008270">
    <property type="term" value="F:zinc ion binding"/>
    <property type="evidence" value="ECO:0007669"/>
    <property type="project" value="UniProtKB-KW"/>
</dbReference>
<keyword evidence="6" id="KW-0862">Zinc</keyword>
<evidence type="ECO:0000256" key="11">
    <source>
        <dbReference type="ARBA" id="ARBA00037948"/>
    </source>
</evidence>
<gene>
    <name evidence="19" type="primary">Snai3</name>
</gene>
<dbReference type="GO" id="GO:0001227">
    <property type="term" value="F:DNA-binding transcription repressor activity, RNA polymerase II-specific"/>
    <property type="evidence" value="ECO:0007669"/>
    <property type="project" value="Ensembl"/>
</dbReference>
<name>A0A8C6RWF9_NANGA</name>
<comment type="subcellular location">
    <subcellularLocation>
        <location evidence="1">Nucleus</location>
    </subcellularLocation>
</comment>
<dbReference type="KEGG" id="ngi:103740010"/>
<feature type="domain" description="C2H2-type" evidence="18">
    <location>
        <begin position="260"/>
        <end position="287"/>
    </location>
</feature>
<dbReference type="FunFam" id="3.30.160.60:FF:001965">
    <property type="entry name" value="Zinc finger protein SNAI3"/>
    <property type="match status" value="1"/>
</dbReference>
<evidence type="ECO:0000313" key="19">
    <source>
        <dbReference type="Ensembl" id="ENSNGAP00000024926.1"/>
    </source>
</evidence>
<dbReference type="GeneID" id="103740010"/>
<organism evidence="19 20">
    <name type="scientific">Nannospalax galili</name>
    <name type="common">Northern Israeli blind subterranean mole rat</name>
    <name type="synonym">Spalax galili</name>
    <dbReference type="NCBI Taxonomy" id="1026970"/>
    <lineage>
        <taxon>Eukaryota</taxon>
        <taxon>Metazoa</taxon>
        <taxon>Chordata</taxon>
        <taxon>Craniata</taxon>
        <taxon>Vertebrata</taxon>
        <taxon>Euteleostomi</taxon>
        <taxon>Mammalia</taxon>
        <taxon>Eutheria</taxon>
        <taxon>Euarchontoglires</taxon>
        <taxon>Glires</taxon>
        <taxon>Rodentia</taxon>
        <taxon>Myomorpha</taxon>
        <taxon>Muroidea</taxon>
        <taxon>Spalacidae</taxon>
        <taxon>Spalacinae</taxon>
        <taxon>Nannospalax</taxon>
    </lineage>
</organism>
<feature type="domain" description="C2H2-type" evidence="18">
    <location>
        <begin position="178"/>
        <end position="201"/>
    </location>
</feature>